<dbReference type="AlphaFoldDB" id="A0A9N9C5S6"/>
<feature type="transmembrane region" description="Helical" evidence="1">
    <location>
        <begin position="81"/>
        <end position="107"/>
    </location>
</feature>
<feature type="non-terminal residue" evidence="2">
    <location>
        <position position="1"/>
    </location>
</feature>
<dbReference type="OrthoDB" id="10579290at2759"/>
<accession>A0A9N9C5S6</accession>
<dbReference type="EMBL" id="CAJVPV010005391">
    <property type="protein sequence ID" value="CAG8590020.1"/>
    <property type="molecule type" value="Genomic_DNA"/>
</dbReference>
<protein>
    <submittedName>
        <fullName evidence="2">4998_t:CDS:1</fullName>
    </submittedName>
</protein>
<gene>
    <name evidence="2" type="ORF">AMORRO_LOCUS7303</name>
</gene>
<keyword evidence="1" id="KW-0812">Transmembrane</keyword>
<keyword evidence="1" id="KW-0472">Membrane</keyword>
<evidence type="ECO:0000313" key="2">
    <source>
        <dbReference type="EMBL" id="CAG8590020.1"/>
    </source>
</evidence>
<name>A0A9N9C5S6_9GLOM</name>
<keyword evidence="3" id="KW-1185">Reference proteome</keyword>
<dbReference type="Proteomes" id="UP000789342">
    <property type="component" value="Unassembled WGS sequence"/>
</dbReference>
<proteinExistence type="predicted"/>
<reference evidence="2" key="1">
    <citation type="submission" date="2021-06" db="EMBL/GenBank/DDBJ databases">
        <authorList>
            <person name="Kallberg Y."/>
            <person name="Tangrot J."/>
            <person name="Rosling A."/>
        </authorList>
    </citation>
    <scope>NUCLEOTIDE SEQUENCE</scope>
    <source>
        <strain evidence="2">CL551</strain>
    </source>
</reference>
<feature type="non-terminal residue" evidence="2">
    <location>
        <position position="152"/>
    </location>
</feature>
<comment type="caution">
    <text evidence="2">The sequence shown here is derived from an EMBL/GenBank/DDBJ whole genome shotgun (WGS) entry which is preliminary data.</text>
</comment>
<sequence length="152" mass="17011">MPRKFSLNDAIKIAESHGGKCLSKEYINCEIPMLGNVANTINGSVLFDLSKIVIHGVLTAQIENSIFQWPKNWHAVKMDGVFLRITLILTHLFYGNVKIFIGFSFLFQMSKMEKIALVITDVLQYLGNVLKGIHGLLESIVFNEGDLVPTLC</sequence>
<evidence type="ECO:0000313" key="3">
    <source>
        <dbReference type="Proteomes" id="UP000789342"/>
    </source>
</evidence>
<evidence type="ECO:0000256" key="1">
    <source>
        <dbReference type="SAM" id="Phobius"/>
    </source>
</evidence>
<keyword evidence="1" id="KW-1133">Transmembrane helix</keyword>
<organism evidence="2 3">
    <name type="scientific">Acaulospora morrowiae</name>
    <dbReference type="NCBI Taxonomy" id="94023"/>
    <lineage>
        <taxon>Eukaryota</taxon>
        <taxon>Fungi</taxon>
        <taxon>Fungi incertae sedis</taxon>
        <taxon>Mucoromycota</taxon>
        <taxon>Glomeromycotina</taxon>
        <taxon>Glomeromycetes</taxon>
        <taxon>Diversisporales</taxon>
        <taxon>Acaulosporaceae</taxon>
        <taxon>Acaulospora</taxon>
    </lineage>
</organism>